<comment type="function">
    <text evidence="1">Thiol-specific peroxidase that catalyzes the reduction of hydrogen peroxide and organic hydroperoxides to water and alcohols, respectively. Plays a role in cell protection against oxidative stress by detoxifying peroxides and as sensor of hydrogen peroxide-mediated signaling events.</text>
</comment>
<feature type="domain" description="Thioredoxin" evidence="14">
    <location>
        <begin position="7"/>
        <end position="159"/>
    </location>
</feature>
<evidence type="ECO:0000256" key="6">
    <source>
        <dbReference type="ARBA" id="ARBA00023002"/>
    </source>
</evidence>
<name>A0A348ANS8_9FIRM</name>
<keyword evidence="16" id="KW-1185">Reference proteome</keyword>
<dbReference type="EMBL" id="AP018449">
    <property type="protein sequence ID" value="BBB92726.1"/>
    <property type="molecule type" value="Genomic_DNA"/>
</dbReference>
<organism evidence="15 16">
    <name type="scientific">Methylomusa anaerophila</name>
    <dbReference type="NCBI Taxonomy" id="1930071"/>
    <lineage>
        <taxon>Bacteria</taxon>
        <taxon>Bacillati</taxon>
        <taxon>Bacillota</taxon>
        <taxon>Negativicutes</taxon>
        <taxon>Selenomonadales</taxon>
        <taxon>Sporomusaceae</taxon>
        <taxon>Methylomusa</taxon>
    </lineage>
</organism>
<dbReference type="Proteomes" id="UP000276437">
    <property type="component" value="Chromosome"/>
</dbReference>
<dbReference type="RefSeq" id="WP_126309658.1">
    <property type="nucleotide sequence ID" value="NZ_AP018449.1"/>
</dbReference>
<feature type="active site" description="Cysteine sulfenic acid (-SOH) intermediate; for peroxidase activity" evidence="13">
    <location>
        <position position="49"/>
    </location>
</feature>
<evidence type="ECO:0000256" key="8">
    <source>
        <dbReference type="ARBA" id="ARBA00023284"/>
    </source>
</evidence>
<dbReference type="InterPro" id="IPR036249">
    <property type="entry name" value="Thioredoxin-like_sf"/>
</dbReference>
<sequence length="159" mass="17515">MDTLTEVAVGQVAPDFSLPATGGGIITLTQYRGKKVVLYFFSKDNTSGCTKEAVDFRDLYQDIVATGAQVLGISRDSIEVHEKFRIKYELPFPLLSDVDTHVGQLYGVFKEKNMYGKKVLGVERSTFIINEEGIVTHVFRKVKVAGHAAAVLSALKTDK</sequence>
<evidence type="ECO:0000256" key="12">
    <source>
        <dbReference type="ARBA" id="ARBA00049091"/>
    </source>
</evidence>
<evidence type="ECO:0000256" key="2">
    <source>
        <dbReference type="ARBA" id="ARBA00011245"/>
    </source>
</evidence>
<evidence type="ECO:0000313" key="15">
    <source>
        <dbReference type="EMBL" id="BBB92726.1"/>
    </source>
</evidence>
<dbReference type="FunFam" id="3.40.30.10:FF:000007">
    <property type="entry name" value="Thioredoxin-dependent thiol peroxidase"/>
    <property type="match status" value="1"/>
</dbReference>
<dbReference type="InterPro" id="IPR000866">
    <property type="entry name" value="AhpC/TSA"/>
</dbReference>
<keyword evidence="5" id="KW-0049">Antioxidant</keyword>
<keyword evidence="8" id="KW-0676">Redox-active center</keyword>
<dbReference type="GO" id="GO:0034599">
    <property type="term" value="P:cellular response to oxidative stress"/>
    <property type="evidence" value="ECO:0007669"/>
    <property type="project" value="TreeGrafter"/>
</dbReference>
<dbReference type="PROSITE" id="PS51352">
    <property type="entry name" value="THIOREDOXIN_2"/>
    <property type="match status" value="1"/>
</dbReference>
<gene>
    <name evidence="15" type="primary">bcp</name>
    <name evidence="15" type="ORF">MAMMFC1_03421</name>
</gene>
<keyword evidence="4 15" id="KW-0575">Peroxidase</keyword>
<dbReference type="PANTHER" id="PTHR42801:SF4">
    <property type="entry name" value="AHPC_TSA FAMILY PROTEIN"/>
    <property type="match status" value="1"/>
</dbReference>
<reference evidence="15 16" key="1">
    <citation type="journal article" date="2018" name="Int. J. Syst. Evol. Microbiol.">
        <title>Methylomusa anaerophila gen. nov., sp. nov., an anaerobic methanol-utilizing bacterium isolated from a microbial fuel cell.</title>
        <authorList>
            <person name="Amano N."/>
            <person name="Yamamuro A."/>
            <person name="Miyahara M."/>
            <person name="Kouzuma A."/>
            <person name="Abe T."/>
            <person name="Watanabe K."/>
        </authorList>
    </citation>
    <scope>NUCLEOTIDE SEQUENCE [LARGE SCALE GENOMIC DNA]</scope>
    <source>
        <strain evidence="15 16">MMFC1</strain>
    </source>
</reference>
<dbReference type="Pfam" id="PF00578">
    <property type="entry name" value="AhpC-TSA"/>
    <property type="match status" value="1"/>
</dbReference>
<evidence type="ECO:0000256" key="3">
    <source>
        <dbReference type="ARBA" id="ARBA00013017"/>
    </source>
</evidence>
<dbReference type="GO" id="GO:0005737">
    <property type="term" value="C:cytoplasm"/>
    <property type="evidence" value="ECO:0007669"/>
    <property type="project" value="TreeGrafter"/>
</dbReference>
<comment type="subunit">
    <text evidence="2">Monomer.</text>
</comment>
<evidence type="ECO:0000256" key="4">
    <source>
        <dbReference type="ARBA" id="ARBA00022559"/>
    </source>
</evidence>
<dbReference type="PANTHER" id="PTHR42801">
    <property type="entry name" value="THIOREDOXIN-DEPENDENT PEROXIDE REDUCTASE"/>
    <property type="match status" value="1"/>
</dbReference>
<evidence type="ECO:0000256" key="11">
    <source>
        <dbReference type="ARBA" id="ARBA00041373"/>
    </source>
</evidence>
<proteinExistence type="inferred from homology"/>
<keyword evidence="6 15" id="KW-0560">Oxidoreductase</keyword>
<dbReference type="AlphaFoldDB" id="A0A348ANS8"/>
<evidence type="ECO:0000256" key="1">
    <source>
        <dbReference type="ARBA" id="ARBA00003330"/>
    </source>
</evidence>
<dbReference type="SUPFAM" id="SSF52833">
    <property type="entry name" value="Thioredoxin-like"/>
    <property type="match status" value="1"/>
</dbReference>
<dbReference type="CDD" id="cd03017">
    <property type="entry name" value="PRX_BCP"/>
    <property type="match status" value="1"/>
</dbReference>
<dbReference type="InterPro" id="IPR050924">
    <property type="entry name" value="Peroxiredoxin_BCP/PrxQ"/>
</dbReference>
<dbReference type="GO" id="GO:0045454">
    <property type="term" value="P:cell redox homeostasis"/>
    <property type="evidence" value="ECO:0007669"/>
    <property type="project" value="TreeGrafter"/>
</dbReference>
<keyword evidence="7" id="KW-1015">Disulfide bond</keyword>
<comment type="catalytic activity">
    <reaction evidence="12">
        <text>a hydroperoxide + [thioredoxin]-dithiol = an alcohol + [thioredoxin]-disulfide + H2O</text>
        <dbReference type="Rhea" id="RHEA:62620"/>
        <dbReference type="Rhea" id="RHEA-COMP:10698"/>
        <dbReference type="Rhea" id="RHEA-COMP:10700"/>
        <dbReference type="ChEBI" id="CHEBI:15377"/>
        <dbReference type="ChEBI" id="CHEBI:29950"/>
        <dbReference type="ChEBI" id="CHEBI:30879"/>
        <dbReference type="ChEBI" id="CHEBI:35924"/>
        <dbReference type="ChEBI" id="CHEBI:50058"/>
        <dbReference type="EC" id="1.11.1.24"/>
    </reaction>
</comment>
<evidence type="ECO:0000256" key="7">
    <source>
        <dbReference type="ARBA" id="ARBA00023157"/>
    </source>
</evidence>
<evidence type="ECO:0000256" key="5">
    <source>
        <dbReference type="ARBA" id="ARBA00022862"/>
    </source>
</evidence>
<dbReference type="GO" id="GO:0008379">
    <property type="term" value="F:thioredoxin peroxidase activity"/>
    <property type="evidence" value="ECO:0007669"/>
    <property type="project" value="TreeGrafter"/>
</dbReference>
<protein>
    <recommendedName>
        <fullName evidence="3">thioredoxin-dependent peroxiredoxin</fullName>
        <ecNumber evidence="3">1.11.1.24</ecNumber>
    </recommendedName>
    <alternativeName>
        <fullName evidence="11">Bacterioferritin comigratory protein</fullName>
    </alternativeName>
    <alternativeName>
        <fullName evidence="9">Thioredoxin peroxidase</fullName>
    </alternativeName>
</protein>
<dbReference type="EC" id="1.11.1.24" evidence="3"/>
<evidence type="ECO:0000256" key="10">
    <source>
        <dbReference type="ARBA" id="ARBA00038489"/>
    </source>
</evidence>
<dbReference type="InterPro" id="IPR024706">
    <property type="entry name" value="Peroxiredoxin_AhpC-typ"/>
</dbReference>
<dbReference type="KEGG" id="mana:MAMMFC1_03421"/>
<comment type="similarity">
    <text evidence="10">Belongs to the peroxiredoxin family. BCP/PrxQ subfamily.</text>
</comment>
<evidence type="ECO:0000256" key="9">
    <source>
        <dbReference type="ARBA" id="ARBA00032824"/>
    </source>
</evidence>
<evidence type="ECO:0000256" key="13">
    <source>
        <dbReference type="PIRSR" id="PIRSR000239-1"/>
    </source>
</evidence>
<evidence type="ECO:0000259" key="14">
    <source>
        <dbReference type="PROSITE" id="PS51352"/>
    </source>
</evidence>
<dbReference type="OrthoDB" id="9812811at2"/>
<accession>A0A348ANS8</accession>
<evidence type="ECO:0000313" key="16">
    <source>
        <dbReference type="Proteomes" id="UP000276437"/>
    </source>
</evidence>
<dbReference type="PIRSF" id="PIRSF000239">
    <property type="entry name" value="AHPC"/>
    <property type="match status" value="1"/>
</dbReference>
<dbReference type="InterPro" id="IPR013766">
    <property type="entry name" value="Thioredoxin_domain"/>
</dbReference>
<dbReference type="Gene3D" id="3.40.30.10">
    <property type="entry name" value="Glutaredoxin"/>
    <property type="match status" value="1"/>
</dbReference>